<organism evidence="1 2">
    <name type="scientific">Crucibulum laeve</name>
    <dbReference type="NCBI Taxonomy" id="68775"/>
    <lineage>
        <taxon>Eukaryota</taxon>
        <taxon>Fungi</taxon>
        <taxon>Dikarya</taxon>
        <taxon>Basidiomycota</taxon>
        <taxon>Agaricomycotina</taxon>
        <taxon>Agaricomycetes</taxon>
        <taxon>Agaricomycetidae</taxon>
        <taxon>Agaricales</taxon>
        <taxon>Agaricineae</taxon>
        <taxon>Nidulariaceae</taxon>
        <taxon>Crucibulum</taxon>
    </lineage>
</organism>
<dbReference type="InterPro" id="IPR032675">
    <property type="entry name" value="LRR_dom_sf"/>
</dbReference>
<proteinExistence type="predicted"/>
<accession>A0A5C3LZS1</accession>
<name>A0A5C3LZS1_9AGAR</name>
<dbReference type="Gene3D" id="3.80.10.10">
    <property type="entry name" value="Ribonuclease Inhibitor"/>
    <property type="match status" value="1"/>
</dbReference>
<dbReference type="AlphaFoldDB" id="A0A5C3LZS1"/>
<evidence type="ECO:0000313" key="1">
    <source>
        <dbReference type="EMBL" id="TFK38460.1"/>
    </source>
</evidence>
<dbReference type="Proteomes" id="UP000308652">
    <property type="component" value="Unassembled WGS sequence"/>
</dbReference>
<protein>
    <recommendedName>
        <fullName evidence="3">F-box domain-containing protein</fullName>
    </recommendedName>
</protein>
<dbReference type="OrthoDB" id="3178870at2759"/>
<evidence type="ECO:0008006" key="3">
    <source>
        <dbReference type="Google" id="ProtNLM"/>
    </source>
</evidence>
<gene>
    <name evidence="1" type="ORF">BDQ12DRAFT_630977</name>
</gene>
<dbReference type="EMBL" id="ML213603">
    <property type="protein sequence ID" value="TFK38460.1"/>
    <property type="molecule type" value="Genomic_DNA"/>
</dbReference>
<evidence type="ECO:0000313" key="2">
    <source>
        <dbReference type="Proteomes" id="UP000308652"/>
    </source>
</evidence>
<reference evidence="1 2" key="1">
    <citation type="journal article" date="2019" name="Nat. Ecol. Evol.">
        <title>Megaphylogeny resolves global patterns of mushroom evolution.</title>
        <authorList>
            <person name="Varga T."/>
            <person name="Krizsan K."/>
            <person name="Foldi C."/>
            <person name="Dima B."/>
            <person name="Sanchez-Garcia M."/>
            <person name="Sanchez-Ramirez S."/>
            <person name="Szollosi G.J."/>
            <person name="Szarkandi J.G."/>
            <person name="Papp V."/>
            <person name="Albert L."/>
            <person name="Andreopoulos W."/>
            <person name="Angelini C."/>
            <person name="Antonin V."/>
            <person name="Barry K.W."/>
            <person name="Bougher N.L."/>
            <person name="Buchanan P."/>
            <person name="Buyck B."/>
            <person name="Bense V."/>
            <person name="Catcheside P."/>
            <person name="Chovatia M."/>
            <person name="Cooper J."/>
            <person name="Damon W."/>
            <person name="Desjardin D."/>
            <person name="Finy P."/>
            <person name="Geml J."/>
            <person name="Haridas S."/>
            <person name="Hughes K."/>
            <person name="Justo A."/>
            <person name="Karasinski D."/>
            <person name="Kautmanova I."/>
            <person name="Kiss B."/>
            <person name="Kocsube S."/>
            <person name="Kotiranta H."/>
            <person name="LaButti K.M."/>
            <person name="Lechner B.E."/>
            <person name="Liimatainen K."/>
            <person name="Lipzen A."/>
            <person name="Lukacs Z."/>
            <person name="Mihaltcheva S."/>
            <person name="Morgado L.N."/>
            <person name="Niskanen T."/>
            <person name="Noordeloos M.E."/>
            <person name="Ohm R.A."/>
            <person name="Ortiz-Santana B."/>
            <person name="Ovrebo C."/>
            <person name="Racz N."/>
            <person name="Riley R."/>
            <person name="Savchenko A."/>
            <person name="Shiryaev A."/>
            <person name="Soop K."/>
            <person name="Spirin V."/>
            <person name="Szebenyi C."/>
            <person name="Tomsovsky M."/>
            <person name="Tulloss R.E."/>
            <person name="Uehling J."/>
            <person name="Grigoriev I.V."/>
            <person name="Vagvolgyi C."/>
            <person name="Papp T."/>
            <person name="Martin F.M."/>
            <person name="Miettinen O."/>
            <person name="Hibbett D.S."/>
            <person name="Nagy L.G."/>
        </authorList>
    </citation>
    <scope>NUCLEOTIDE SEQUENCE [LARGE SCALE GENOMIC DNA]</scope>
    <source>
        <strain evidence="1 2">CBS 166.37</strain>
    </source>
</reference>
<keyword evidence="2" id="KW-1185">Reference proteome</keyword>
<sequence length="380" mass="42311">MPLGVKTLCNDPGATTSCGGTHAAYHAQPTLRSILPFEVLDYVFRELTRSELIPVLCTNSVFHALSVRRVYHTIANLRPRDCILCLRSLDANPSLPPYLRALELNFSTRTPTGNMYHLVHRVLKRAVALHSLHIELPKSQSPVWILDDTPFALRKFTTSMQCKRSLANYLESQPSITELTLRGFQSDHGISTLPFFDTPPPHIEPPEERFCLGPTALPNLSVFNAIHAGPAVIASVVTGRPIRVVSIPLFPASAEEALNALQLGSCHLQRLSIISFDPDAPKFLFPEVARRFPQLEALHIVVLMASCTKEQLEASGPLLSRFKSLRYITFMAASSEGSTRNEECIIARQWHESCPTLQTIILPKGRVWFQGTDDWASLDD</sequence>